<evidence type="ECO:0000256" key="3">
    <source>
        <dbReference type="ARBA" id="ARBA00023125"/>
    </source>
</evidence>
<feature type="domain" description="HTH lysR-type" evidence="5">
    <location>
        <begin position="3"/>
        <end position="60"/>
    </location>
</feature>
<gene>
    <name evidence="6" type="ORF">RIF23_06905</name>
</gene>
<dbReference type="PANTHER" id="PTHR30126">
    <property type="entry name" value="HTH-TYPE TRANSCRIPTIONAL REGULATOR"/>
    <property type="match status" value="1"/>
</dbReference>
<dbReference type="SUPFAM" id="SSF46785">
    <property type="entry name" value="Winged helix' DNA-binding domain"/>
    <property type="match status" value="1"/>
</dbReference>
<protein>
    <submittedName>
        <fullName evidence="6">LysR family transcriptional regulator</fullName>
    </submittedName>
</protein>
<dbReference type="InterPro" id="IPR005119">
    <property type="entry name" value="LysR_subst-bd"/>
</dbReference>
<evidence type="ECO:0000259" key="5">
    <source>
        <dbReference type="PROSITE" id="PS50931"/>
    </source>
</evidence>
<comment type="caution">
    <text evidence="6">The sequence shown here is derived from an EMBL/GenBank/DDBJ whole genome shotgun (WGS) entry which is preliminary data.</text>
</comment>
<name>A0ABU2H5W7_9ACTN</name>
<dbReference type="PRINTS" id="PR00039">
    <property type="entry name" value="HTHLYSR"/>
</dbReference>
<dbReference type="CDD" id="cd05466">
    <property type="entry name" value="PBP2_LTTR_substrate"/>
    <property type="match status" value="1"/>
</dbReference>
<evidence type="ECO:0000313" key="6">
    <source>
        <dbReference type="EMBL" id="MDS1270019.1"/>
    </source>
</evidence>
<dbReference type="EMBL" id="JAVLVT010000003">
    <property type="protein sequence ID" value="MDS1270019.1"/>
    <property type="molecule type" value="Genomic_DNA"/>
</dbReference>
<evidence type="ECO:0000256" key="1">
    <source>
        <dbReference type="ARBA" id="ARBA00009437"/>
    </source>
</evidence>
<reference evidence="7" key="1">
    <citation type="submission" date="2023-07" db="EMBL/GenBank/DDBJ databases">
        <title>Novel species in the genus Lipingzhangella isolated from Sambhar Salt Lake.</title>
        <authorList>
            <person name="Jiya N."/>
            <person name="Kajale S."/>
            <person name="Sharma A."/>
        </authorList>
    </citation>
    <scope>NUCLEOTIDE SEQUENCE [LARGE SCALE GENOMIC DNA]</scope>
    <source>
        <strain evidence="7">LS1_29</strain>
    </source>
</reference>
<dbReference type="InterPro" id="IPR036390">
    <property type="entry name" value="WH_DNA-bd_sf"/>
</dbReference>
<proteinExistence type="inferred from homology"/>
<keyword evidence="2" id="KW-0805">Transcription regulation</keyword>
<sequence>MAVSLDALRAFLIVYRSRCMTGAADQLDVSQSAISGQIRQLERDLGYALFRRLAREVEPTRDADRLARRLGPSLDRIDTALVPSTCPGEPVQAVHLGGPTEVTGAVLVPALADLVREGLRVTVTPAPAAELEAALMGGRLDLVLSTRPSTDRDLACEHVGDSELVLVTRSDLAHRLGAPLRPDVLPQALRGVPIVGTGAGAGAGTGTEQAPLAQYGTQAGIPVPQRPADFMLEDLRAVRSAILAGAGVGVLPYYLCGGDLACNAVRPVCVPRVPPRSSLYLTRRVDAAPVLAVETVRSRILGQGRLW</sequence>
<dbReference type="Gene3D" id="3.40.190.290">
    <property type="match status" value="1"/>
</dbReference>
<dbReference type="SUPFAM" id="SSF53850">
    <property type="entry name" value="Periplasmic binding protein-like II"/>
    <property type="match status" value="1"/>
</dbReference>
<accession>A0ABU2H5W7</accession>
<keyword evidence="3" id="KW-0238">DNA-binding</keyword>
<dbReference type="Gene3D" id="1.10.10.10">
    <property type="entry name" value="Winged helix-like DNA-binding domain superfamily/Winged helix DNA-binding domain"/>
    <property type="match status" value="1"/>
</dbReference>
<evidence type="ECO:0000313" key="7">
    <source>
        <dbReference type="Proteomes" id="UP001250214"/>
    </source>
</evidence>
<organism evidence="6 7">
    <name type="scientific">Lipingzhangella rawalii</name>
    <dbReference type="NCBI Taxonomy" id="2055835"/>
    <lineage>
        <taxon>Bacteria</taxon>
        <taxon>Bacillati</taxon>
        <taxon>Actinomycetota</taxon>
        <taxon>Actinomycetes</taxon>
        <taxon>Streptosporangiales</taxon>
        <taxon>Nocardiopsidaceae</taxon>
        <taxon>Lipingzhangella</taxon>
    </lineage>
</organism>
<keyword evidence="7" id="KW-1185">Reference proteome</keyword>
<dbReference type="Proteomes" id="UP001250214">
    <property type="component" value="Unassembled WGS sequence"/>
</dbReference>
<dbReference type="Pfam" id="PF00126">
    <property type="entry name" value="HTH_1"/>
    <property type="match status" value="1"/>
</dbReference>
<evidence type="ECO:0000256" key="2">
    <source>
        <dbReference type="ARBA" id="ARBA00023015"/>
    </source>
</evidence>
<evidence type="ECO:0000256" key="4">
    <source>
        <dbReference type="ARBA" id="ARBA00023163"/>
    </source>
</evidence>
<comment type="similarity">
    <text evidence="1">Belongs to the LysR transcriptional regulatory family.</text>
</comment>
<dbReference type="PANTHER" id="PTHR30126:SF39">
    <property type="entry name" value="HTH-TYPE TRANSCRIPTIONAL REGULATOR CYSL"/>
    <property type="match status" value="1"/>
</dbReference>
<dbReference type="InterPro" id="IPR036388">
    <property type="entry name" value="WH-like_DNA-bd_sf"/>
</dbReference>
<keyword evidence="4" id="KW-0804">Transcription</keyword>
<dbReference type="RefSeq" id="WP_310911566.1">
    <property type="nucleotide sequence ID" value="NZ_JAVLVT010000003.1"/>
</dbReference>
<dbReference type="InterPro" id="IPR000847">
    <property type="entry name" value="LysR_HTH_N"/>
</dbReference>
<dbReference type="Pfam" id="PF03466">
    <property type="entry name" value="LysR_substrate"/>
    <property type="match status" value="1"/>
</dbReference>
<dbReference type="PROSITE" id="PS50931">
    <property type="entry name" value="HTH_LYSR"/>
    <property type="match status" value="1"/>
</dbReference>